<sequence>MKRKLALLLALVLLLSVFTVACGKEESTDVKKEDGKVVDEPKEGSDEDIDDEQYVTLTIIEPQAIDPSTSNDIYSGDILNEITEGLARLETGEDGGDVVVPAGAEDWDVSDDGLVWTFHLRDYEWEDGEPVTAHDFEYGIKRNINPETAAVFAYLLYPIENAEACNSGEKDLDEVGVKALDDKTLEITLEKPCAYFDKLLSHRIMYPQRKDLVEQWGDRTGSEAEYTISCGPFKLTEWTHKSELVLEKNENYWDADNVKLEKITYKVIEDPSTAYNMLSNGQIDICGVSKPEWLEKFKQRDDLVYVSEPQPSIVYQFFNQKTKLFSNANVRKAFILALDREELLDVLYYGIGEPAYGWIPPVMKVGDKLYRDIVDEPLKKLKEENLDPKELLIKGLEELGMDPDPSKVTVKMLEGGTDAENRRFVEYYQQIYKKVLGINVEAEYVDWPVFLDRVYNHDYEMAGMGATADYDDPMTFMTDFLTEAQNIPTGWSNEEYDELIRKAQTSLDNEERLDLIAKAEEILLYEDAVVSPILYRKSSRFQYDYVKNIIKPLYGPGIEFKYAYIQGRNK</sequence>
<keyword evidence="9" id="KW-1185">Reference proteome</keyword>
<proteinExistence type="inferred from homology"/>
<dbReference type="InterPro" id="IPR030678">
    <property type="entry name" value="Peptide/Ni-bd"/>
</dbReference>
<dbReference type="GO" id="GO:0030313">
    <property type="term" value="C:cell envelope"/>
    <property type="evidence" value="ECO:0007669"/>
    <property type="project" value="UniProtKB-SubCell"/>
</dbReference>
<comment type="caution">
    <text evidence="8">The sequence shown here is derived from an EMBL/GenBank/DDBJ whole genome shotgun (WGS) entry which is preliminary data.</text>
</comment>
<dbReference type="GO" id="GO:0015833">
    <property type="term" value="P:peptide transport"/>
    <property type="evidence" value="ECO:0007669"/>
    <property type="project" value="TreeGrafter"/>
</dbReference>
<dbReference type="PANTHER" id="PTHR30290:SF10">
    <property type="entry name" value="PERIPLASMIC OLIGOPEPTIDE-BINDING PROTEIN-RELATED"/>
    <property type="match status" value="1"/>
</dbReference>
<keyword evidence="3" id="KW-0813">Transport</keyword>
<evidence type="ECO:0000256" key="6">
    <source>
        <dbReference type="SAM" id="SignalP"/>
    </source>
</evidence>
<organism evidence="8 9">
    <name type="scientific">Keratinibaculum paraultunense</name>
    <dbReference type="NCBI Taxonomy" id="1278232"/>
    <lineage>
        <taxon>Bacteria</taxon>
        <taxon>Bacillati</taxon>
        <taxon>Bacillota</taxon>
        <taxon>Tissierellia</taxon>
        <taxon>Tissierellales</taxon>
        <taxon>Tepidimicrobiaceae</taxon>
        <taxon>Keratinibaculum</taxon>
    </lineage>
</organism>
<feature type="signal peptide" evidence="6">
    <location>
        <begin position="1"/>
        <end position="21"/>
    </location>
</feature>
<dbReference type="Gene3D" id="3.10.105.10">
    <property type="entry name" value="Dipeptide-binding Protein, Domain 3"/>
    <property type="match status" value="1"/>
</dbReference>
<gene>
    <name evidence="8" type="ORF">EDD65_11445</name>
</gene>
<dbReference type="EMBL" id="SMAE01000014">
    <property type="protein sequence ID" value="TCS86650.1"/>
    <property type="molecule type" value="Genomic_DNA"/>
</dbReference>
<dbReference type="PANTHER" id="PTHR30290">
    <property type="entry name" value="PERIPLASMIC BINDING COMPONENT OF ABC TRANSPORTER"/>
    <property type="match status" value="1"/>
</dbReference>
<dbReference type="CDD" id="cd08504">
    <property type="entry name" value="PBP2_OppA"/>
    <property type="match status" value="1"/>
</dbReference>
<feature type="region of interest" description="Disordered" evidence="5">
    <location>
        <begin position="29"/>
        <end position="48"/>
    </location>
</feature>
<comment type="subcellular location">
    <subcellularLocation>
        <location evidence="1">Cell envelope</location>
    </subcellularLocation>
</comment>
<dbReference type="SUPFAM" id="SSF53850">
    <property type="entry name" value="Periplasmic binding protein-like II"/>
    <property type="match status" value="1"/>
</dbReference>
<dbReference type="Pfam" id="PF00496">
    <property type="entry name" value="SBP_bac_5"/>
    <property type="match status" value="1"/>
</dbReference>
<dbReference type="InterPro" id="IPR039424">
    <property type="entry name" value="SBP_5"/>
</dbReference>
<dbReference type="GO" id="GO:1904680">
    <property type="term" value="F:peptide transmembrane transporter activity"/>
    <property type="evidence" value="ECO:0007669"/>
    <property type="project" value="TreeGrafter"/>
</dbReference>
<dbReference type="InterPro" id="IPR000914">
    <property type="entry name" value="SBP_5_dom"/>
</dbReference>
<dbReference type="PIRSF" id="PIRSF002741">
    <property type="entry name" value="MppA"/>
    <property type="match status" value="1"/>
</dbReference>
<feature type="chain" id="PRO_5039124776" evidence="6">
    <location>
        <begin position="22"/>
        <end position="570"/>
    </location>
</feature>
<evidence type="ECO:0000259" key="7">
    <source>
        <dbReference type="Pfam" id="PF00496"/>
    </source>
</evidence>
<evidence type="ECO:0000313" key="9">
    <source>
        <dbReference type="Proteomes" id="UP000294567"/>
    </source>
</evidence>
<dbReference type="PROSITE" id="PS51257">
    <property type="entry name" value="PROKAR_LIPOPROTEIN"/>
    <property type="match status" value="1"/>
</dbReference>
<dbReference type="AlphaFoldDB" id="A0A4R3KPP5"/>
<comment type="similarity">
    <text evidence="2">Belongs to the bacterial solute-binding protein 5 family.</text>
</comment>
<dbReference type="RefSeq" id="WP_202690498.1">
    <property type="nucleotide sequence ID" value="NZ_CP068564.1"/>
</dbReference>
<dbReference type="Proteomes" id="UP000294567">
    <property type="component" value="Unassembled WGS sequence"/>
</dbReference>
<evidence type="ECO:0000256" key="3">
    <source>
        <dbReference type="ARBA" id="ARBA00022448"/>
    </source>
</evidence>
<evidence type="ECO:0000313" key="8">
    <source>
        <dbReference type="EMBL" id="TCS86650.1"/>
    </source>
</evidence>
<protein>
    <submittedName>
        <fullName evidence="8">Oligopeptide transport system substrate-binding protein</fullName>
    </submittedName>
</protein>
<dbReference type="GO" id="GO:0042597">
    <property type="term" value="C:periplasmic space"/>
    <property type="evidence" value="ECO:0007669"/>
    <property type="project" value="UniProtKB-ARBA"/>
</dbReference>
<dbReference type="Gene3D" id="3.40.190.10">
    <property type="entry name" value="Periplasmic binding protein-like II"/>
    <property type="match status" value="1"/>
</dbReference>
<keyword evidence="4 6" id="KW-0732">Signal</keyword>
<name>A0A4R3KPP5_9FIRM</name>
<evidence type="ECO:0000256" key="4">
    <source>
        <dbReference type="ARBA" id="ARBA00022729"/>
    </source>
</evidence>
<dbReference type="GO" id="GO:0043190">
    <property type="term" value="C:ATP-binding cassette (ABC) transporter complex"/>
    <property type="evidence" value="ECO:0007669"/>
    <property type="project" value="InterPro"/>
</dbReference>
<accession>A0A4R3KPP5</accession>
<evidence type="ECO:0000256" key="2">
    <source>
        <dbReference type="ARBA" id="ARBA00005695"/>
    </source>
</evidence>
<reference evidence="8 9" key="1">
    <citation type="submission" date="2019-03" db="EMBL/GenBank/DDBJ databases">
        <title>Genomic Encyclopedia of Type Strains, Phase IV (KMG-IV): sequencing the most valuable type-strain genomes for metagenomic binning, comparative biology and taxonomic classification.</title>
        <authorList>
            <person name="Goeker M."/>
        </authorList>
    </citation>
    <scope>NUCLEOTIDE SEQUENCE [LARGE SCALE GENOMIC DNA]</scope>
    <source>
        <strain evidence="8 9">DSM 26752</strain>
    </source>
</reference>
<feature type="compositionally biased region" description="Basic and acidic residues" evidence="5">
    <location>
        <begin position="29"/>
        <end position="44"/>
    </location>
</feature>
<feature type="domain" description="Solute-binding protein family 5" evidence="7">
    <location>
        <begin position="99"/>
        <end position="485"/>
    </location>
</feature>
<evidence type="ECO:0000256" key="1">
    <source>
        <dbReference type="ARBA" id="ARBA00004196"/>
    </source>
</evidence>
<evidence type="ECO:0000256" key="5">
    <source>
        <dbReference type="SAM" id="MobiDB-lite"/>
    </source>
</evidence>
<dbReference type="Gene3D" id="3.90.76.10">
    <property type="entry name" value="Dipeptide-binding Protein, Domain 1"/>
    <property type="match status" value="1"/>
</dbReference>
<dbReference type="FunFam" id="3.90.76.10:FF:000001">
    <property type="entry name" value="Oligopeptide ABC transporter substrate-binding protein"/>
    <property type="match status" value="1"/>
</dbReference>